<evidence type="ECO:0000256" key="1">
    <source>
        <dbReference type="SAM" id="Phobius"/>
    </source>
</evidence>
<organism evidence="2 3">
    <name type="scientific">Pedococcus cremeus</name>
    <dbReference type="NCBI Taxonomy" id="587636"/>
    <lineage>
        <taxon>Bacteria</taxon>
        <taxon>Bacillati</taxon>
        <taxon>Actinomycetota</taxon>
        <taxon>Actinomycetes</taxon>
        <taxon>Micrococcales</taxon>
        <taxon>Intrasporangiaceae</taxon>
        <taxon>Pedococcus</taxon>
    </lineage>
</organism>
<dbReference type="EMBL" id="FOHB01000004">
    <property type="protein sequence ID" value="SES22035.1"/>
    <property type="molecule type" value="Genomic_DNA"/>
</dbReference>
<dbReference type="AlphaFoldDB" id="A0A1H9VJZ7"/>
<reference evidence="3" key="1">
    <citation type="submission" date="2016-10" db="EMBL/GenBank/DDBJ databases">
        <authorList>
            <person name="Varghese N."/>
            <person name="Submissions S."/>
        </authorList>
    </citation>
    <scope>NUCLEOTIDE SEQUENCE [LARGE SCALE GENOMIC DNA]</scope>
    <source>
        <strain evidence="3">CGMCC 1.6963</strain>
    </source>
</reference>
<keyword evidence="1" id="KW-1133">Transmembrane helix</keyword>
<feature type="transmembrane region" description="Helical" evidence="1">
    <location>
        <begin position="75"/>
        <end position="100"/>
    </location>
</feature>
<keyword evidence="1" id="KW-0472">Membrane</keyword>
<accession>A0A1H9VJZ7</accession>
<protein>
    <submittedName>
        <fullName evidence="2">Uncharacterized protein</fullName>
    </submittedName>
</protein>
<feature type="transmembrane region" description="Helical" evidence="1">
    <location>
        <begin position="40"/>
        <end position="63"/>
    </location>
</feature>
<keyword evidence="1" id="KW-0812">Transmembrane</keyword>
<evidence type="ECO:0000313" key="3">
    <source>
        <dbReference type="Proteomes" id="UP000199019"/>
    </source>
</evidence>
<feature type="transmembrane region" description="Helical" evidence="1">
    <location>
        <begin position="6"/>
        <end position="28"/>
    </location>
</feature>
<dbReference type="Proteomes" id="UP000199019">
    <property type="component" value="Unassembled WGS sequence"/>
</dbReference>
<keyword evidence="3" id="KW-1185">Reference proteome</keyword>
<proteinExistence type="predicted"/>
<gene>
    <name evidence="2" type="ORF">SAMN05216199_2388</name>
</gene>
<dbReference type="RefSeq" id="WP_091758407.1">
    <property type="nucleotide sequence ID" value="NZ_FOHB01000004.1"/>
</dbReference>
<evidence type="ECO:0000313" key="2">
    <source>
        <dbReference type="EMBL" id="SES22035.1"/>
    </source>
</evidence>
<name>A0A1H9VJZ7_9MICO</name>
<sequence>MQVFGSVAAMVPSVLTIALWASALVLLTRHGSPGQRWRQLAAAGLVALLVDSLAALAWIWLLTSGRGFSPIAHPGLLAVVNFASMVLRLTGYGLLVAALFAGRTRRDGQVAA</sequence>